<keyword evidence="5 15" id="KW-0418">Kinase</keyword>
<dbReference type="SMART" id="SM00220">
    <property type="entry name" value="S_TKc"/>
    <property type="match status" value="1"/>
</dbReference>
<dbReference type="PROSITE" id="PS00107">
    <property type="entry name" value="PROTEIN_KINASE_ATP"/>
    <property type="match status" value="1"/>
</dbReference>
<feature type="domain" description="Protein kinase" evidence="14">
    <location>
        <begin position="964"/>
        <end position="1408"/>
    </location>
</feature>
<evidence type="ECO:0000256" key="5">
    <source>
        <dbReference type="ARBA" id="ARBA00022777"/>
    </source>
</evidence>
<dbReference type="eggNOG" id="KOG1033">
    <property type="taxonomic scope" value="Eukaryota"/>
</dbReference>
<feature type="compositionally biased region" description="Polar residues" evidence="12">
    <location>
        <begin position="19"/>
        <end position="32"/>
    </location>
</feature>
<evidence type="ECO:0000256" key="11">
    <source>
        <dbReference type="PROSITE-ProRule" id="PRU10141"/>
    </source>
</evidence>
<sequence length="1413" mass="162904">MESQSPPNFLHNSLIAQGISQSNSDPSRYSTHSNEDFDYNNVNNVKNSENVDKEVKSTRFHPKQYQNRNTIKHIKFDKTNSINNLTWPSNKIGSTKDNKGLSDCNIRLSEDDVGSSEDDIRLTNCKIKLCRNILEYKILEKNSEKNSEKSEFDSETQNFKNKYTRIRTKLSRFNDKIWKRSKIFRCVLLWIIISIILGVFIPINSDLEIESFELSKLKVKSKIKPVFVSFAKASVDDKVYSSYADMTLGTELKVPSGTELSNVEEVSLLVLDVEGLAYRTTLSKKLVWATRLTEDLLRVKKPVRTKQQKDQMCSLEDIAPNNLNKTKIMTYQIFSNSTYSGKVKSETEAKTNNRENYNRNNNRENYNRNNNVINKLKAHLVPSYDGYVYYVDDYNTKLLQVHVKDIVNYTPFYTPLLEGVYLEGSRKSLVIALDQETGTYITRHDRENDTKQPFSLNYLPNYSEGGRDQLHIGVTNWSVKAFTEKDHEHIWEFEWLEIGSVQNQSNQPLLNTLKQSIKIANNRLIINSNNTNADNINYNTGGMKNNMVGDKLDGGLTFPFPITAVYYIYKSNRSGIYTLELLQRVHIPPPPNFLYNQTNSLLTASNKLTHNSLYISNNNITLFDKGIKSIHNDKSIKNIPNDKNVKDTQMYKRGVYESGTCEGGIENGIIEIGSSIINSSKFKRNGVGCFGRLDKTTDFVLRWWWLLISWVLAMIFTPIFWLYRRIKNSRSKIPSELVTDWAGSRTDLSDSKSELYDSSDESNPDPNPETLHQRFRDEDYLDVSIERKLSIDKYSIDEKLSDDENLNHIRRVRSEGNLELSSINDDFSVSVWMEERSLLDVITDNRLEFTKKINQLKSQILPIQESTNINTNTHTTATNNTNAPNTNNTTTKVNTNKVNTITKVNASESNNNEANKVDYKDNLLMRENTVGSSVSKEEEMSLSVIPRNSVLSKFLENGRFLRTFECIKMLGKGGFGSVYRARHKLEPGNPVYAVKFVLLKLKSSEDLSSRRYFREVAANRDIYSKHVVRYYTWWCEEPHFLPLAQMSNPLQMAAIDNLRFLIQNDILRSDIFSSGSDSTLKNGMYNNYIKEYRDIIYQYIQNPQQEDFVPSFSQIAQMNKNKHKQFMSSYNANREGYVVMYTEDSNIQFKDTNNTMPNTSGVRNSVNFDLDNVRRDRKLSIINEYEGHNKISDNKQYQVVLLILMEMCNGLTLRQWLDKADRNVTENDMTKRIEFTLFKQIIKGLRDIHRNCFIHRDLKPENIFVDDRNNLKIGDLGLVGFIQENHSNSFQPIKTAQQHLLSDATQVSVRGQVIGTPGYTAPEGGGNCTEKVDIYSAALILLELLCPRFSTVMERLETLEKFRKTHEAPAFIKIKYKPWYDLMVQMADNNPENRPSADQVYTQLKVILNSNFS</sequence>
<keyword evidence="6 11" id="KW-0067">ATP-binding</keyword>
<dbReference type="Pfam" id="PF00069">
    <property type="entry name" value="Pkinase"/>
    <property type="match status" value="1"/>
</dbReference>
<reference evidence="15 16" key="1">
    <citation type="journal article" date="2005" name="Science">
        <title>Genome of the host-cell transforming parasite Theileria annulata compared with T. parva.</title>
        <authorList>
            <person name="Pain A."/>
            <person name="Renauld H."/>
            <person name="Berriman M."/>
            <person name="Murphy L."/>
            <person name="Yeats C.A."/>
            <person name="Weir W."/>
            <person name="Kerhornou A."/>
            <person name="Aslett M."/>
            <person name="Bishop R."/>
            <person name="Bouchier C."/>
            <person name="Cochet M."/>
            <person name="Coulson R.M.R."/>
            <person name="Cronin A."/>
            <person name="de Villiers E.P."/>
            <person name="Fraser A."/>
            <person name="Fosker N."/>
            <person name="Gardner M."/>
            <person name="Goble A."/>
            <person name="Griffiths-Jones S."/>
            <person name="Harris D.E."/>
            <person name="Katzer F."/>
            <person name="Larke N."/>
            <person name="Lord A."/>
            <person name="Maser P."/>
            <person name="McKellar S."/>
            <person name="Mooney P."/>
            <person name="Morton F."/>
            <person name="Nene V."/>
            <person name="O'Neil S."/>
            <person name="Price C."/>
            <person name="Quail M.A."/>
            <person name="Rabbinowitsch E."/>
            <person name="Rawlings N.D."/>
            <person name="Rutter S."/>
            <person name="Saunders D."/>
            <person name="Seeger K."/>
            <person name="Shah T."/>
            <person name="Squares R."/>
            <person name="Squares S."/>
            <person name="Tivey A."/>
            <person name="Walker A.R."/>
            <person name="Woodward J."/>
            <person name="Dobbelaere D.A.E."/>
            <person name="Langsley G."/>
            <person name="Rajandream M.A."/>
            <person name="McKeever D."/>
            <person name="Shiels B."/>
            <person name="Tait A."/>
            <person name="Barrell B.G."/>
            <person name="Hall N."/>
        </authorList>
    </citation>
    <scope>NUCLEOTIDE SEQUENCE [LARGE SCALE GENOMIC DNA]</scope>
    <source>
        <strain evidence="16">Ankara</strain>
    </source>
</reference>
<keyword evidence="3 15" id="KW-0808">Transferase</keyword>
<dbReference type="Gene3D" id="3.30.200.20">
    <property type="entry name" value="Phosphorylase Kinase, domain 1"/>
    <property type="match status" value="1"/>
</dbReference>
<comment type="similarity">
    <text evidence="8">Belongs to the protein kinase superfamily. Ser/Thr protein kinase family. GCN2 subfamily.</text>
</comment>
<dbReference type="GO" id="GO:0017148">
    <property type="term" value="P:negative regulation of translation"/>
    <property type="evidence" value="ECO:0007669"/>
    <property type="project" value="UniProtKB-KW"/>
</dbReference>
<dbReference type="InParanoid" id="Q4UJ10"/>
<dbReference type="PROSITE" id="PS50011">
    <property type="entry name" value="PROTEIN_KINASE_DOM"/>
    <property type="match status" value="1"/>
</dbReference>
<dbReference type="PANTHER" id="PTHR11042">
    <property type="entry name" value="EUKARYOTIC TRANSLATION INITIATION FACTOR 2-ALPHA KINASE EIF2-ALPHA KINASE -RELATED"/>
    <property type="match status" value="1"/>
</dbReference>
<feature type="region of interest" description="Disordered" evidence="12">
    <location>
        <begin position="344"/>
        <end position="367"/>
    </location>
</feature>
<dbReference type="CDD" id="cd13996">
    <property type="entry name" value="STKc_EIF2AK"/>
    <property type="match status" value="1"/>
</dbReference>
<name>Q4UJ10_THEAN</name>
<keyword evidence="13" id="KW-0472">Membrane</keyword>
<dbReference type="GO" id="GO:0005634">
    <property type="term" value="C:nucleus"/>
    <property type="evidence" value="ECO:0007669"/>
    <property type="project" value="TreeGrafter"/>
</dbReference>
<feature type="compositionally biased region" description="Basic and acidic residues" evidence="12">
    <location>
        <begin position="344"/>
        <end position="366"/>
    </location>
</feature>
<dbReference type="RefSeq" id="XP_953607.1">
    <property type="nucleotide sequence ID" value="XM_948514.1"/>
</dbReference>
<evidence type="ECO:0000256" key="6">
    <source>
        <dbReference type="ARBA" id="ARBA00022840"/>
    </source>
</evidence>
<dbReference type="EC" id="2.7.11.1" evidence="1"/>
<dbReference type="GeneID" id="3863676"/>
<proteinExistence type="inferred from homology"/>
<evidence type="ECO:0000313" key="15">
    <source>
        <dbReference type="EMBL" id="CAI72929.1"/>
    </source>
</evidence>
<evidence type="ECO:0000313" key="16">
    <source>
        <dbReference type="Proteomes" id="UP000001950"/>
    </source>
</evidence>
<keyword evidence="4 11" id="KW-0547">Nucleotide-binding</keyword>
<organism evidence="15 16">
    <name type="scientific">Theileria annulata</name>
    <dbReference type="NCBI Taxonomy" id="5874"/>
    <lineage>
        <taxon>Eukaryota</taxon>
        <taxon>Sar</taxon>
        <taxon>Alveolata</taxon>
        <taxon>Apicomplexa</taxon>
        <taxon>Aconoidasida</taxon>
        <taxon>Piroplasmida</taxon>
        <taxon>Theileriidae</taxon>
        <taxon>Theileria</taxon>
    </lineage>
</organism>
<evidence type="ECO:0000256" key="9">
    <source>
        <dbReference type="ARBA" id="ARBA00048659"/>
    </source>
</evidence>
<keyword evidence="13" id="KW-0812">Transmembrane</keyword>
<evidence type="ECO:0000256" key="10">
    <source>
        <dbReference type="ARBA" id="ARBA00048977"/>
    </source>
</evidence>
<dbReference type="GO" id="GO:0106310">
    <property type="term" value="F:protein serine kinase activity"/>
    <property type="evidence" value="ECO:0007669"/>
    <property type="project" value="RHEA"/>
</dbReference>
<evidence type="ECO:0000256" key="4">
    <source>
        <dbReference type="ARBA" id="ARBA00022741"/>
    </source>
</evidence>
<feature type="region of interest" description="Disordered" evidence="12">
    <location>
        <begin position="872"/>
        <end position="893"/>
    </location>
</feature>
<feature type="transmembrane region" description="Helical" evidence="13">
    <location>
        <begin position="183"/>
        <end position="203"/>
    </location>
</feature>
<dbReference type="InterPro" id="IPR017441">
    <property type="entry name" value="Protein_kinase_ATP_BS"/>
</dbReference>
<feature type="binding site" evidence="11">
    <location>
        <position position="995"/>
    </location>
    <ligand>
        <name>ATP</name>
        <dbReference type="ChEBI" id="CHEBI:30616"/>
    </ligand>
</feature>
<feature type="region of interest" description="Disordered" evidence="12">
    <location>
        <begin position="19"/>
        <end position="44"/>
    </location>
</feature>
<dbReference type="PROSITE" id="PS00108">
    <property type="entry name" value="PROTEIN_KINASE_ST"/>
    <property type="match status" value="1"/>
</dbReference>
<evidence type="ECO:0000256" key="7">
    <source>
        <dbReference type="ARBA" id="ARBA00023193"/>
    </source>
</evidence>
<dbReference type="InterPro" id="IPR008271">
    <property type="entry name" value="Ser/Thr_kinase_AS"/>
</dbReference>
<dbReference type="VEuPathDB" id="PiroplasmaDB:TA16695"/>
<evidence type="ECO:0000256" key="8">
    <source>
        <dbReference type="ARBA" id="ARBA00037982"/>
    </source>
</evidence>
<dbReference type="InterPro" id="IPR050339">
    <property type="entry name" value="CC_SR_Kinase"/>
</dbReference>
<keyword evidence="7" id="KW-0652">Protein synthesis inhibitor</keyword>
<dbReference type="STRING" id="5874.Q4UJ10"/>
<keyword evidence="13" id="KW-1133">Transmembrane helix</keyword>
<dbReference type="InterPro" id="IPR011009">
    <property type="entry name" value="Kinase-like_dom_sf"/>
</dbReference>
<evidence type="ECO:0000259" key="14">
    <source>
        <dbReference type="PROSITE" id="PS50011"/>
    </source>
</evidence>
<feature type="transmembrane region" description="Helical" evidence="13">
    <location>
        <begin position="703"/>
        <end position="723"/>
    </location>
</feature>
<protein>
    <recommendedName>
        <fullName evidence="1">non-specific serine/threonine protein kinase</fullName>
        <ecNumber evidence="1">2.7.11.1</ecNumber>
    </recommendedName>
</protein>
<gene>
    <name evidence="15" type="ORF">TA16695</name>
</gene>
<dbReference type="Proteomes" id="UP000001950">
    <property type="component" value="Chromosome 1"/>
</dbReference>
<evidence type="ECO:0000256" key="3">
    <source>
        <dbReference type="ARBA" id="ARBA00022679"/>
    </source>
</evidence>
<evidence type="ECO:0000256" key="2">
    <source>
        <dbReference type="ARBA" id="ARBA00022527"/>
    </source>
</evidence>
<dbReference type="Gene3D" id="1.10.510.10">
    <property type="entry name" value="Transferase(Phosphotransferase) domain 1"/>
    <property type="match status" value="1"/>
</dbReference>
<keyword evidence="16" id="KW-1185">Reference proteome</keyword>
<keyword evidence="2 15" id="KW-0723">Serine/threonine-protein kinase</keyword>
<evidence type="ECO:0000256" key="13">
    <source>
        <dbReference type="SAM" id="Phobius"/>
    </source>
</evidence>
<dbReference type="OrthoDB" id="1405469at2759"/>
<evidence type="ECO:0000256" key="12">
    <source>
        <dbReference type="SAM" id="MobiDB-lite"/>
    </source>
</evidence>
<dbReference type="SUPFAM" id="SSF56112">
    <property type="entry name" value="Protein kinase-like (PK-like)"/>
    <property type="match status" value="1"/>
</dbReference>
<dbReference type="EMBL" id="CR940347">
    <property type="protein sequence ID" value="CAI72929.1"/>
    <property type="molecule type" value="Genomic_DNA"/>
</dbReference>
<dbReference type="GO" id="GO:0005737">
    <property type="term" value="C:cytoplasm"/>
    <property type="evidence" value="ECO:0007669"/>
    <property type="project" value="TreeGrafter"/>
</dbReference>
<comment type="catalytic activity">
    <reaction evidence="9">
        <text>L-threonyl-[protein] + ATP = O-phospho-L-threonyl-[protein] + ADP + H(+)</text>
        <dbReference type="Rhea" id="RHEA:46608"/>
        <dbReference type="Rhea" id="RHEA-COMP:11060"/>
        <dbReference type="Rhea" id="RHEA-COMP:11605"/>
        <dbReference type="ChEBI" id="CHEBI:15378"/>
        <dbReference type="ChEBI" id="CHEBI:30013"/>
        <dbReference type="ChEBI" id="CHEBI:30616"/>
        <dbReference type="ChEBI" id="CHEBI:61977"/>
        <dbReference type="ChEBI" id="CHEBI:456216"/>
        <dbReference type="EC" id="2.7.11.1"/>
    </reaction>
    <physiologicalReaction direction="left-to-right" evidence="9">
        <dbReference type="Rhea" id="RHEA:46609"/>
    </physiologicalReaction>
</comment>
<dbReference type="PANTHER" id="PTHR11042:SF160">
    <property type="entry name" value="EUKARYOTIC TRANSLATION INITIATION FACTOR 2-ALPHA KINASE 1"/>
    <property type="match status" value="1"/>
</dbReference>
<dbReference type="GO" id="GO:0005524">
    <property type="term" value="F:ATP binding"/>
    <property type="evidence" value="ECO:0007669"/>
    <property type="project" value="UniProtKB-UniRule"/>
</dbReference>
<feature type="region of interest" description="Disordered" evidence="12">
    <location>
        <begin position="746"/>
        <end position="771"/>
    </location>
</feature>
<comment type="catalytic activity">
    <reaction evidence="10">
        <text>L-seryl-[protein] + ATP = O-phospho-L-seryl-[protein] + ADP + H(+)</text>
        <dbReference type="Rhea" id="RHEA:17989"/>
        <dbReference type="Rhea" id="RHEA-COMP:9863"/>
        <dbReference type="Rhea" id="RHEA-COMP:11604"/>
        <dbReference type="ChEBI" id="CHEBI:15378"/>
        <dbReference type="ChEBI" id="CHEBI:29999"/>
        <dbReference type="ChEBI" id="CHEBI:30616"/>
        <dbReference type="ChEBI" id="CHEBI:83421"/>
        <dbReference type="ChEBI" id="CHEBI:456216"/>
        <dbReference type="EC" id="2.7.11.1"/>
    </reaction>
    <physiologicalReaction direction="left-to-right" evidence="10">
        <dbReference type="Rhea" id="RHEA:17990"/>
    </physiologicalReaction>
</comment>
<accession>Q4UJ10</accession>
<dbReference type="InterPro" id="IPR000719">
    <property type="entry name" value="Prot_kinase_dom"/>
</dbReference>
<dbReference type="OMA" id="ILMEMCN"/>
<dbReference type="KEGG" id="tan:TA16695"/>
<dbReference type="GO" id="GO:0004694">
    <property type="term" value="F:eukaryotic translation initiation factor 2alpha kinase activity"/>
    <property type="evidence" value="ECO:0007669"/>
    <property type="project" value="TreeGrafter"/>
</dbReference>
<dbReference type="FunCoup" id="Q4UJ10">
    <property type="interactions" value="4"/>
</dbReference>
<evidence type="ECO:0000256" key="1">
    <source>
        <dbReference type="ARBA" id="ARBA00012513"/>
    </source>
</evidence>